<dbReference type="SUPFAM" id="SSF51621">
    <property type="entry name" value="Phosphoenolpyruvate/pyruvate domain"/>
    <property type="match status" value="1"/>
</dbReference>
<dbReference type="PANTHER" id="PTHR30502">
    <property type="entry name" value="2-KETO-3-DEOXY-L-RHAMNONATE ALDOLASE"/>
    <property type="match status" value="1"/>
</dbReference>
<keyword evidence="6" id="KW-1185">Reference proteome</keyword>
<dbReference type="Pfam" id="PF03328">
    <property type="entry name" value="HpcH_HpaI"/>
    <property type="match status" value="1"/>
</dbReference>
<dbReference type="RefSeq" id="WP_371436453.1">
    <property type="nucleotide sequence ID" value="NZ_JBHSRS010000081.1"/>
</dbReference>
<dbReference type="InterPro" id="IPR050251">
    <property type="entry name" value="HpcH-HpaI_aldolase"/>
</dbReference>
<sequence length="258" mass="27532">MQLPLNHFKQALLQGNQQLGFWCTLSSPYGIELLAGSGFDWLLIDTEHSPSDVVGVLAQLQAVAPYPVSAVVRPAWNDPVLIKRYLDIGAQTLLLPYIQNAEEAKAAVRSIEYPSSGIRGVSALTRASRFGRVKNYAAECREQLCLLVQVETLEAIDRLESIASVKGVDGVFIGPGDLAASMGLVGQPGHTDVVSVIEKAIATIRKCGKPAGILTGDKAIARRCIELGTTFTAVGVDVGILATETTRLRESFAQSGLS</sequence>
<accession>A0ABW1U266</accession>
<name>A0ABW1U266_9BURK</name>
<protein>
    <submittedName>
        <fullName evidence="5">Aldolase/citrate lyase family protein</fullName>
    </submittedName>
</protein>
<dbReference type="PANTHER" id="PTHR30502:SF0">
    <property type="entry name" value="PHOSPHOENOLPYRUVATE CARBOXYLASE FAMILY PROTEIN"/>
    <property type="match status" value="1"/>
</dbReference>
<dbReference type="InterPro" id="IPR040442">
    <property type="entry name" value="Pyrv_kinase-like_dom_sf"/>
</dbReference>
<feature type="domain" description="HpcH/HpaI aldolase/citrate lyase" evidence="4">
    <location>
        <begin position="18"/>
        <end position="241"/>
    </location>
</feature>
<dbReference type="InterPro" id="IPR015813">
    <property type="entry name" value="Pyrv/PenolPyrv_kinase-like_dom"/>
</dbReference>
<dbReference type="InterPro" id="IPR005000">
    <property type="entry name" value="Aldolase/citrate-lyase_domain"/>
</dbReference>
<dbReference type="GO" id="GO:0016829">
    <property type="term" value="F:lyase activity"/>
    <property type="evidence" value="ECO:0007669"/>
    <property type="project" value="UniProtKB-KW"/>
</dbReference>
<keyword evidence="3 5" id="KW-0456">Lyase</keyword>
<proteinExistence type="inferred from homology"/>
<evidence type="ECO:0000259" key="4">
    <source>
        <dbReference type="Pfam" id="PF03328"/>
    </source>
</evidence>
<evidence type="ECO:0000256" key="3">
    <source>
        <dbReference type="ARBA" id="ARBA00023239"/>
    </source>
</evidence>
<keyword evidence="2" id="KW-0479">Metal-binding</keyword>
<evidence type="ECO:0000256" key="1">
    <source>
        <dbReference type="ARBA" id="ARBA00005568"/>
    </source>
</evidence>
<evidence type="ECO:0000256" key="2">
    <source>
        <dbReference type="ARBA" id="ARBA00022723"/>
    </source>
</evidence>
<organism evidence="5 6">
    <name type="scientific">Polaromonas aquatica</name>
    <dbReference type="NCBI Taxonomy" id="332657"/>
    <lineage>
        <taxon>Bacteria</taxon>
        <taxon>Pseudomonadati</taxon>
        <taxon>Pseudomonadota</taxon>
        <taxon>Betaproteobacteria</taxon>
        <taxon>Burkholderiales</taxon>
        <taxon>Comamonadaceae</taxon>
        <taxon>Polaromonas</taxon>
    </lineage>
</organism>
<comment type="similarity">
    <text evidence="1">Belongs to the HpcH/HpaI aldolase family.</text>
</comment>
<reference evidence="6" key="1">
    <citation type="journal article" date="2019" name="Int. J. Syst. Evol. Microbiol.">
        <title>The Global Catalogue of Microorganisms (GCM) 10K type strain sequencing project: providing services to taxonomists for standard genome sequencing and annotation.</title>
        <authorList>
            <consortium name="The Broad Institute Genomics Platform"/>
            <consortium name="The Broad Institute Genome Sequencing Center for Infectious Disease"/>
            <person name="Wu L."/>
            <person name="Ma J."/>
        </authorList>
    </citation>
    <scope>NUCLEOTIDE SEQUENCE [LARGE SCALE GENOMIC DNA]</scope>
    <source>
        <strain evidence="6">CCUG 39402</strain>
    </source>
</reference>
<evidence type="ECO:0000313" key="6">
    <source>
        <dbReference type="Proteomes" id="UP001596270"/>
    </source>
</evidence>
<gene>
    <name evidence="5" type="ORF">ACFQND_17655</name>
</gene>
<dbReference type="Proteomes" id="UP001596270">
    <property type="component" value="Unassembled WGS sequence"/>
</dbReference>
<evidence type="ECO:0000313" key="5">
    <source>
        <dbReference type="EMBL" id="MFC6283052.1"/>
    </source>
</evidence>
<comment type="caution">
    <text evidence="5">The sequence shown here is derived from an EMBL/GenBank/DDBJ whole genome shotgun (WGS) entry which is preliminary data.</text>
</comment>
<dbReference type="Gene3D" id="3.20.20.60">
    <property type="entry name" value="Phosphoenolpyruvate-binding domains"/>
    <property type="match status" value="1"/>
</dbReference>
<dbReference type="EMBL" id="JBHSRS010000081">
    <property type="protein sequence ID" value="MFC6283052.1"/>
    <property type="molecule type" value="Genomic_DNA"/>
</dbReference>